<feature type="binding site" evidence="4">
    <location>
        <position position="188"/>
    </location>
    <ligand>
        <name>Mg(2+)</name>
        <dbReference type="ChEBI" id="CHEBI:18420"/>
    </ligand>
</feature>
<dbReference type="InterPro" id="IPR013342">
    <property type="entry name" value="Mandelate_racemase_C"/>
</dbReference>
<dbReference type="HAMAP" id="MF_00470">
    <property type="entry name" value="MenC_1"/>
    <property type="match status" value="1"/>
</dbReference>
<protein>
    <recommendedName>
        <fullName evidence="4 5">o-succinylbenzoate synthase</fullName>
        <shortName evidence="4">OSB synthase</shortName>
        <shortName evidence="4">OSBS</shortName>
        <ecNumber evidence="4 5">4.2.1.113</ecNumber>
    </recommendedName>
    <alternativeName>
        <fullName evidence="4">4-(2'-carboxyphenyl)-4-oxybutyric acid synthase</fullName>
    </alternativeName>
    <alternativeName>
        <fullName evidence="4">o-succinylbenzoic acid synthase</fullName>
    </alternativeName>
</protein>
<organism evidence="7 8">
    <name type="scientific">Prosthecochloris ethylica</name>
    <dbReference type="NCBI Taxonomy" id="2743976"/>
    <lineage>
        <taxon>Bacteria</taxon>
        <taxon>Pseudomonadati</taxon>
        <taxon>Chlorobiota</taxon>
        <taxon>Chlorobiia</taxon>
        <taxon>Chlorobiales</taxon>
        <taxon>Chlorobiaceae</taxon>
        <taxon>Prosthecochloris</taxon>
    </lineage>
</organism>
<dbReference type="PANTHER" id="PTHR48073">
    <property type="entry name" value="O-SUCCINYLBENZOATE SYNTHASE-RELATED"/>
    <property type="match status" value="1"/>
</dbReference>
<comment type="caution">
    <text evidence="7">The sequence shown here is derived from an EMBL/GenBank/DDBJ whole genome shotgun (WGS) entry which is preliminary data.</text>
</comment>
<accession>A0ABR9XNJ0</accession>
<dbReference type="SMART" id="SM00922">
    <property type="entry name" value="MR_MLE"/>
    <property type="match status" value="1"/>
</dbReference>
<feature type="binding site" evidence="4">
    <location>
        <position position="237"/>
    </location>
    <ligand>
        <name>Mg(2+)</name>
        <dbReference type="ChEBI" id="CHEBI:18420"/>
    </ligand>
</feature>
<evidence type="ECO:0000313" key="7">
    <source>
        <dbReference type="EMBL" id="MBF0635614.1"/>
    </source>
</evidence>
<comment type="pathway">
    <text evidence="4">Quinol/quinone metabolism; menaquinone biosynthesis.</text>
</comment>
<keyword evidence="4" id="KW-0474">Menaquinone biosynthesis</keyword>
<dbReference type="EC" id="4.2.1.113" evidence="4 5"/>
<keyword evidence="8" id="KW-1185">Reference proteome</keyword>
<dbReference type="InterPro" id="IPR041338">
    <property type="entry name" value="OSBS_N"/>
</dbReference>
<dbReference type="Pfam" id="PF21508">
    <property type="entry name" value="MenC_N"/>
    <property type="match status" value="1"/>
</dbReference>
<dbReference type="InterPro" id="IPR029017">
    <property type="entry name" value="Enolase-like_N"/>
</dbReference>
<evidence type="ECO:0000256" key="1">
    <source>
        <dbReference type="ARBA" id="ARBA00022723"/>
    </source>
</evidence>
<feature type="binding site" evidence="4">
    <location>
        <position position="214"/>
    </location>
    <ligand>
        <name>Mg(2+)</name>
        <dbReference type="ChEBI" id="CHEBI:18420"/>
    </ligand>
</feature>
<dbReference type="CDD" id="cd03320">
    <property type="entry name" value="OSBS"/>
    <property type="match status" value="1"/>
</dbReference>
<keyword evidence="2 4" id="KW-0460">Magnesium</keyword>
<dbReference type="InterPro" id="IPR036849">
    <property type="entry name" value="Enolase-like_C_sf"/>
</dbReference>
<evidence type="ECO:0000256" key="2">
    <source>
        <dbReference type="ARBA" id="ARBA00022842"/>
    </source>
</evidence>
<dbReference type="Pfam" id="PF13378">
    <property type="entry name" value="MR_MLE_C"/>
    <property type="match status" value="1"/>
</dbReference>
<keyword evidence="3 4" id="KW-0456">Lyase</keyword>
<dbReference type="EMBL" id="JADGII010000001">
    <property type="protein sequence ID" value="MBF0635614.1"/>
    <property type="molecule type" value="Genomic_DNA"/>
</dbReference>
<keyword evidence="1 4" id="KW-0479">Metal-binding</keyword>
<name>A0ABR9XNJ0_9CHLB</name>
<dbReference type="Proteomes" id="UP000619838">
    <property type="component" value="Unassembled WGS sequence"/>
</dbReference>
<dbReference type="PANTHER" id="PTHR48073:SF2">
    <property type="entry name" value="O-SUCCINYLBENZOATE SYNTHASE"/>
    <property type="match status" value="1"/>
</dbReference>
<reference evidence="7 8" key="1">
    <citation type="journal article" date="2020" name="Microorganisms">
        <title>Simultaneous Genome Sequencing of Prosthecochloris ethylica and Desulfuromonas acetoxidans within a Syntrophic Mixture Reveals Unique Pili and Protein Interactions.</title>
        <authorList>
            <person name="Kyndt J.A."/>
            <person name="Van Beeumen J.J."/>
            <person name="Meyer T.E."/>
        </authorList>
    </citation>
    <scope>NUCLEOTIDE SEQUENCE [LARGE SCALE GENOMIC DNA]</scope>
    <source>
        <strain evidence="7 8">N3</strain>
    </source>
</reference>
<dbReference type="RefSeq" id="WP_175186849.1">
    <property type="nucleotide sequence ID" value="NZ_JABVZQ010000002.1"/>
</dbReference>
<dbReference type="SUPFAM" id="SSF54826">
    <property type="entry name" value="Enolase N-terminal domain-like"/>
    <property type="match status" value="1"/>
</dbReference>
<feature type="domain" description="Mandelate racemase/muconate lactonizing enzyme C-terminal" evidence="6">
    <location>
        <begin position="139"/>
        <end position="233"/>
    </location>
</feature>
<feature type="active site" description="Proton acceptor" evidence="4">
    <location>
        <position position="261"/>
    </location>
</feature>
<dbReference type="InterPro" id="IPR010196">
    <property type="entry name" value="OSB_synthase_MenC1"/>
</dbReference>
<dbReference type="SFLD" id="SFLDG00180">
    <property type="entry name" value="muconate_cycloisomerase"/>
    <property type="match status" value="1"/>
</dbReference>
<evidence type="ECO:0000256" key="3">
    <source>
        <dbReference type="ARBA" id="ARBA00023239"/>
    </source>
</evidence>
<dbReference type="SUPFAM" id="SSF51604">
    <property type="entry name" value="Enolase C-terminal domain-like"/>
    <property type="match status" value="1"/>
</dbReference>
<dbReference type="GO" id="GO:0043748">
    <property type="term" value="F:O-succinylbenzoate synthase activity"/>
    <property type="evidence" value="ECO:0007669"/>
    <property type="project" value="UniProtKB-EC"/>
</dbReference>
<gene>
    <name evidence="4 7" type="primary">menC</name>
    <name evidence="7" type="ORF">INT08_00270</name>
</gene>
<sequence>MKPLSVSIYRYSLPFIRPVPVGSRSIATREGLVLCLQHGPFRGYGETAPLPGLHEECLDDAFGELEAVLRHADLQTGSLSALTVSEQLPNNLLPSVRTGIEMALLNLQAAWTGSFIPLPGIPAPADRLPLNALLFGDTPTVLQQAAALYRRGYRTFKLKVQARNADTALQQIRELDRSFGNDVLLRLDSNRSFDRNEAREFLSSLPADRIAYIEEPLSDPSGIPELVRRTAIRCALDETLWQAPHVRHELPDSCLGAYILKPARTGGISATTRLALEASSRGSAAVISSVYESGISIGFYARLASLLSRTPTACGIDTFRQFRQDLPLTPITSESGALDVETVWQRSRTPDESRLKQLSAWTL</sequence>
<comment type="cofactor">
    <cofactor evidence="4">
        <name>a divalent metal cation</name>
        <dbReference type="ChEBI" id="CHEBI:60240"/>
    </cofactor>
</comment>
<dbReference type="Gene3D" id="3.30.390.10">
    <property type="entry name" value="Enolase-like, N-terminal domain"/>
    <property type="match status" value="1"/>
</dbReference>
<dbReference type="SFLD" id="SFLDS00001">
    <property type="entry name" value="Enolase"/>
    <property type="match status" value="1"/>
</dbReference>
<proteinExistence type="inferred from homology"/>
<evidence type="ECO:0000259" key="6">
    <source>
        <dbReference type="SMART" id="SM00922"/>
    </source>
</evidence>
<dbReference type="InterPro" id="IPR018110">
    <property type="entry name" value="Mandel_Rmase/mucon_lact_enz_CS"/>
</dbReference>
<comment type="function">
    <text evidence="4">Converts 2-succinyl-6-hydroxy-2,4-cyclohexadiene-1-carboxylate (SHCHC) to 2-succinylbenzoate (OSB).</text>
</comment>
<dbReference type="NCBIfam" id="TIGR01927">
    <property type="entry name" value="menC_gam_Gplu"/>
    <property type="match status" value="1"/>
</dbReference>
<comment type="catalytic activity">
    <reaction evidence="4">
        <text>(1R,6R)-6-hydroxy-2-succinyl-cyclohexa-2,4-diene-1-carboxylate = 2-succinylbenzoate + H2O</text>
        <dbReference type="Rhea" id="RHEA:10196"/>
        <dbReference type="ChEBI" id="CHEBI:15377"/>
        <dbReference type="ChEBI" id="CHEBI:18325"/>
        <dbReference type="ChEBI" id="CHEBI:58689"/>
        <dbReference type="EC" id="4.2.1.113"/>
    </reaction>
</comment>
<dbReference type="SFLD" id="SFLDF00009">
    <property type="entry name" value="o-succinylbenzoate_synthase"/>
    <property type="match status" value="1"/>
</dbReference>
<evidence type="ECO:0000256" key="5">
    <source>
        <dbReference type="NCBIfam" id="TIGR01927"/>
    </source>
</evidence>
<dbReference type="Gene3D" id="3.20.20.120">
    <property type="entry name" value="Enolase-like C-terminal domain"/>
    <property type="match status" value="1"/>
</dbReference>
<evidence type="ECO:0000313" key="8">
    <source>
        <dbReference type="Proteomes" id="UP000619838"/>
    </source>
</evidence>
<dbReference type="PROSITE" id="PS00909">
    <property type="entry name" value="MR_MLE_2"/>
    <property type="match status" value="1"/>
</dbReference>
<comment type="pathway">
    <text evidence="4">Quinol/quinone metabolism; 1,4-dihydroxy-2-naphthoate biosynthesis; 1,4-dihydroxy-2-naphthoate from chorismate: step 4/7.</text>
</comment>
<feature type="active site" description="Proton donor" evidence="4">
    <location>
        <position position="159"/>
    </location>
</feature>
<comment type="similarity">
    <text evidence="4">Belongs to the mandelate racemase/muconate lactonizing enzyme family. MenC type 1 subfamily.</text>
</comment>
<dbReference type="InterPro" id="IPR029065">
    <property type="entry name" value="Enolase_C-like"/>
</dbReference>
<evidence type="ECO:0000256" key="4">
    <source>
        <dbReference type="HAMAP-Rule" id="MF_00470"/>
    </source>
</evidence>